<evidence type="ECO:0008006" key="3">
    <source>
        <dbReference type="Google" id="ProtNLM"/>
    </source>
</evidence>
<reference evidence="1 2" key="1">
    <citation type="journal article" date="2018" name="Harmful Algae">
        <title>The highly heterogeneous methylated genomes and diverse restriction-modification systems of bloom-forming Microcystis.</title>
        <authorList>
            <person name="Zhao L."/>
            <person name="Song Y."/>
            <person name="Li L."/>
            <person name="Gan N."/>
            <person name="Brand J.J."/>
            <person name="Song L."/>
        </authorList>
    </citation>
    <scope>NUCLEOTIDE SEQUENCE [LARGE SCALE GENOMIC DNA]</scope>
    <source>
        <strain evidence="1 2">PCC 7806SL</strain>
    </source>
</reference>
<name>A0AB33C947_MICA7</name>
<evidence type="ECO:0000313" key="1">
    <source>
        <dbReference type="EMBL" id="ARI84377.1"/>
    </source>
</evidence>
<sequence length="87" mass="10548">MVRKDKMARQLQITLPEDTMQLLDRWLASSDYPEKEYNNLINEAIKLYIMEPQRNYLKQQLKEGAIVRAERDLNLAQDWFSPEEYLW</sequence>
<dbReference type="InterPro" id="IPR013321">
    <property type="entry name" value="Arc_rbn_hlx_hlx"/>
</dbReference>
<gene>
    <name evidence="1" type="ORF">BH695_5098</name>
</gene>
<dbReference type="GO" id="GO:0006355">
    <property type="term" value="P:regulation of DNA-templated transcription"/>
    <property type="evidence" value="ECO:0007669"/>
    <property type="project" value="InterPro"/>
</dbReference>
<evidence type="ECO:0000313" key="2">
    <source>
        <dbReference type="Proteomes" id="UP000192439"/>
    </source>
</evidence>
<dbReference type="AlphaFoldDB" id="A0AB33C947"/>
<keyword evidence="2" id="KW-1185">Reference proteome</keyword>
<proteinExistence type="predicted"/>
<organism evidence="1 2">
    <name type="scientific">Microcystis aeruginosa PCC 7806SL</name>
    <dbReference type="NCBI Taxonomy" id="1903187"/>
    <lineage>
        <taxon>Bacteria</taxon>
        <taxon>Bacillati</taxon>
        <taxon>Cyanobacteriota</taxon>
        <taxon>Cyanophyceae</taxon>
        <taxon>Oscillatoriophycideae</taxon>
        <taxon>Chroococcales</taxon>
        <taxon>Microcystaceae</taxon>
        <taxon>Microcystis</taxon>
    </lineage>
</organism>
<dbReference type="EMBL" id="CP020771">
    <property type="protein sequence ID" value="ARI84377.1"/>
    <property type="molecule type" value="Genomic_DNA"/>
</dbReference>
<protein>
    <recommendedName>
        <fullName evidence="3">CopG-like ribbon-helix-helix domain-containing protein</fullName>
    </recommendedName>
</protein>
<dbReference type="Proteomes" id="UP000192439">
    <property type="component" value="Chromosome"/>
</dbReference>
<accession>A0AB33C947</accession>
<dbReference type="Gene3D" id="1.10.1220.10">
    <property type="entry name" value="Met repressor-like"/>
    <property type="match status" value="1"/>
</dbReference>